<reference evidence="1 2" key="1">
    <citation type="journal article" date="2015" name="Genome Announc.">
        <title>Complete Genome Sequence of Mycoplasma meleagridis, a Possible Emerging Pathogen in Chickens.</title>
        <authorList>
            <person name="Abolnik C."/>
        </authorList>
    </citation>
    <scope>NUCLEOTIDE SEQUENCE [LARGE SCALE GENOMIC DNA]</scope>
    <source>
        <strain evidence="1 2">B2096 8B</strain>
    </source>
</reference>
<dbReference type="EMBL" id="CP011021">
    <property type="protein sequence ID" value="AKA50078.1"/>
    <property type="molecule type" value="Genomic_DNA"/>
</dbReference>
<name>A0A0D5ZJL3_9BACT</name>
<dbReference type="HOGENOM" id="CLU_1957157_0_0_14"/>
<evidence type="ECO:0000313" key="1">
    <source>
        <dbReference type="EMBL" id="AKA50078.1"/>
    </source>
</evidence>
<accession>A0A0D5ZJL3</accession>
<organism evidence="2">
    <name type="scientific">Mycoplasmopsis gallinacea</name>
    <dbReference type="NCBI Taxonomy" id="29556"/>
    <lineage>
        <taxon>Bacteria</taxon>
        <taxon>Bacillati</taxon>
        <taxon>Mycoplasmatota</taxon>
        <taxon>Mycoplasmoidales</taxon>
        <taxon>Metamycoplasmataceae</taxon>
        <taxon>Mycoplasmopsis</taxon>
    </lineage>
</organism>
<dbReference type="Proteomes" id="UP000032722">
    <property type="component" value="Chromosome"/>
</dbReference>
<dbReference type="InterPro" id="IPR058231">
    <property type="entry name" value="MG284-like_C"/>
</dbReference>
<dbReference type="NCBIfam" id="NF045770">
    <property type="entry name" value="MPN403_MG284_C"/>
    <property type="match status" value="1"/>
</dbReference>
<proteinExistence type="predicted"/>
<dbReference type="KEGG" id="mgb:VO56_02375"/>
<protein>
    <submittedName>
        <fullName evidence="1">Uncharacterized protein</fullName>
    </submittedName>
</protein>
<gene>
    <name evidence="1" type="ORF">VO56_02375</name>
</gene>
<sequence length="128" mass="15620">MNAILTKEEKTFYNQQCRLTKEICKMHLLYLDNIKKQISCLKFKERFEKTNPEFTAKRQLLEEKLQQNDSLIQIVLSNMSPKNAWIIEKTYLSNNYNSEWYLDYFSKTTFYKRKREAIKEFVDLYFSN</sequence>
<evidence type="ECO:0000313" key="2">
    <source>
        <dbReference type="Proteomes" id="UP000032722"/>
    </source>
</evidence>
<dbReference type="PATRIC" id="fig|29556.3.peg.469"/>
<dbReference type="AlphaFoldDB" id="A0A0D5ZJL3"/>